<dbReference type="GeneID" id="25737299"/>
<evidence type="ECO:0000256" key="1">
    <source>
        <dbReference type="ARBA" id="ARBA00022670"/>
    </source>
</evidence>
<evidence type="ECO:0000256" key="3">
    <source>
        <dbReference type="ARBA" id="ARBA00022825"/>
    </source>
</evidence>
<dbReference type="PROSITE" id="PS51892">
    <property type="entry name" value="SUBTILASE"/>
    <property type="match status" value="1"/>
</dbReference>
<dbReference type="CDD" id="cd04842">
    <property type="entry name" value="Peptidases_S8_Kp43_protease"/>
    <property type="match status" value="1"/>
</dbReference>
<dbReference type="Gene3D" id="3.40.50.200">
    <property type="entry name" value="Peptidase S8/S53 domain"/>
    <property type="match status" value="2"/>
</dbReference>
<feature type="compositionally biased region" description="Basic and acidic residues" evidence="6">
    <location>
        <begin position="9"/>
        <end position="41"/>
    </location>
</feature>
<comment type="similarity">
    <text evidence="5">Belongs to the peptidase S8 family.</text>
</comment>
<dbReference type="SUPFAM" id="SSF52743">
    <property type="entry name" value="Subtilisin-like"/>
    <property type="match status" value="1"/>
</dbReference>
<feature type="region of interest" description="Disordered" evidence="6">
    <location>
        <begin position="1"/>
        <end position="77"/>
    </location>
</feature>
<feature type="active site" description="Charge relay system" evidence="4 5">
    <location>
        <position position="223"/>
    </location>
</feature>
<dbReference type="InterPro" id="IPR034058">
    <property type="entry name" value="TagA/B/C/D_pept_dom"/>
</dbReference>
<feature type="active site" description="Charge relay system" evidence="4 5">
    <location>
        <position position="278"/>
    </location>
</feature>
<dbReference type="InterPro" id="IPR051048">
    <property type="entry name" value="Peptidase_S8/S53_subtilisin"/>
</dbReference>
<dbReference type="PRINTS" id="PR00723">
    <property type="entry name" value="SUBTILISIN"/>
</dbReference>
<evidence type="ECO:0000259" key="7">
    <source>
        <dbReference type="Pfam" id="PF00082"/>
    </source>
</evidence>
<keyword evidence="3 5" id="KW-0720">Serine protease</keyword>
<dbReference type="GO" id="GO:0006508">
    <property type="term" value="P:proteolysis"/>
    <property type="evidence" value="ECO:0007669"/>
    <property type="project" value="UniProtKB-KW"/>
</dbReference>
<organism evidence="8 9">
    <name type="scientific">Monoraphidium neglectum</name>
    <dbReference type="NCBI Taxonomy" id="145388"/>
    <lineage>
        <taxon>Eukaryota</taxon>
        <taxon>Viridiplantae</taxon>
        <taxon>Chlorophyta</taxon>
        <taxon>core chlorophytes</taxon>
        <taxon>Chlorophyceae</taxon>
        <taxon>CS clade</taxon>
        <taxon>Sphaeropleales</taxon>
        <taxon>Selenastraceae</taxon>
        <taxon>Monoraphidium</taxon>
    </lineage>
</organism>
<dbReference type="PANTHER" id="PTHR43399">
    <property type="entry name" value="SUBTILISIN-RELATED"/>
    <property type="match status" value="1"/>
</dbReference>
<reference evidence="8 9" key="1">
    <citation type="journal article" date="2013" name="BMC Genomics">
        <title>Reconstruction of the lipid metabolism for the microalga Monoraphidium neglectum from its genome sequence reveals characteristics suitable for biofuel production.</title>
        <authorList>
            <person name="Bogen C."/>
            <person name="Al-Dilaimi A."/>
            <person name="Albersmeier A."/>
            <person name="Wichmann J."/>
            <person name="Grundmann M."/>
            <person name="Rupp O."/>
            <person name="Lauersen K.J."/>
            <person name="Blifernez-Klassen O."/>
            <person name="Kalinowski J."/>
            <person name="Goesmann A."/>
            <person name="Mussgnug J.H."/>
            <person name="Kruse O."/>
        </authorList>
    </citation>
    <scope>NUCLEOTIDE SEQUENCE [LARGE SCALE GENOMIC DNA]</scope>
    <source>
        <strain evidence="8 9">SAG 48.87</strain>
    </source>
</reference>
<dbReference type="GO" id="GO:0004252">
    <property type="term" value="F:serine-type endopeptidase activity"/>
    <property type="evidence" value="ECO:0007669"/>
    <property type="project" value="UniProtKB-UniRule"/>
</dbReference>
<dbReference type="AlphaFoldDB" id="A0A0D2MKU0"/>
<evidence type="ECO:0000256" key="2">
    <source>
        <dbReference type="ARBA" id="ARBA00022801"/>
    </source>
</evidence>
<dbReference type="Gene3D" id="2.60.120.380">
    <property type="match status" value="1"/>
</dbReference>
<keyword evidence="1 5" id="KW-0645">Protease</keyword>
<gene>
    <name evidence="8" type="ORF">MNEG_4422</name>
</gene>
<keyword evidence="2 5" id="KW-0378">Hydrolase</keyword>
<dbReference type="PANTHER" id="PTHR43399:SF5">
    <property type="entry name" value="PEPTIDASE S8 FAMILY WITH PROTEASE-ASSOCIATED DOMAIN"/>
    <property type="match status" value="1"/>
</dbReference>
<dbReference type="InterPro" id="IPR008979">
    <property type="entry name" value="Galactose-bd-like_sf"/>
</dbReference>
<evidence type="ECO:0000256" key="6">
    <source>
        <dbReference type="SAM" id="MobiDB-lite"/>
    </source>
</evidence>
<dbReference type="InterPro" id="IPR015500">
    <property type="entry name" value="Peptidase_S8_subtilisin-rel"/>
</dbReference>
<proteinExistence type="inferred from homology"/>
<dbReference type="InterPro" id="IPR036852">
    <property type="entry name" value="Peptidase_S8/S53_dom_sf"/>
</dbReference>
<dbReference type="Pfam" id="PF00082">
    <property type="entry name" value="Peptidase_S8"/>
    <property type="match status" value="1"/>
</dbReference>
<dbReference type="Proteomes" id="UP000054498">
    <property type="component" value="Unassembled WGS sequence"/>
</dbReference>
<protein>
    <submittedName>
        <fullName evidence="8">Serine protease/ABC transporter tagD</fullName>
    </submittedName>
</protein>
<name>A0A0D2MKU0_9CHLO</name>
<keyword evidence="9" id="KW-1185">Reference proteome</keyword>
<feature type="domain" description="Peptidase S8/S53" evidence="7">
    <location>
        <begin position="214"/>
        <end position="693"/>
    </location>
</feature>
<dbReference type="EMBL" id="KK100832">
    <property type="protein sequence ID" value="KIZ03540.1"/>
    <property type="molecule type" value="Genomic_DNA"/>
</dbReference>
<evidence type="ECO:0000256" key="4">
    <source>
        <dbReference type="PIRSR" id="PIRSR615500-1"/>
    </source>
</evidence>
<evidence type="ECO:0000313" key="9">
    <source>
        <dbReference type="Proteomes" id="UP000054498"/>
    </source>
</evidence>
<evidence type="ECO:0000256" key="5">
    <source>
        <dbReference type="PROSITE-ProRule" id="PRU01240"/>
    </source>
</evidence>
<accession>A0A0D2MKU0</accession>
<dbReference type="RefSeq" id="XP_013902559.1">
    <property type="nucleotide sequence ID" value="XM_014047105.1"/>
</dbReference>
<dbReference type="PROSITE" id="PS00138">
    <property type="entry name" value="SUBTILASE_SER"/>
    <property type="match status" value="1"/>
</dbReference>
<dbReference type="InterPro" id="IPR000209">
    <property type="entry name" value="Peptidase_S8/S53_dom"/>
</dbReference>
<dbReference type="SUPFAM" id="SSF49785">
    <property type="entry name" value="Galactose-binding domain-like"/>
    <property type="match status" value="1"/>
</dbReference>
<feature type="active site" description="Charge relay system" evidence="4 5">
    <location>
        <position position="621"/>
    </location>
</feature>
<evidence type="ECO:0000313" key="8">
    <source>
        <dbReference type="EMBL" id="KIZ03540.1"/>
    </source>
</evidence>
<dbReference type="OrthoDB" id="536624at2759"/>
<sequence length="925" mass="95045">MQDEQQQEQQEKPEQQQEQQEQPRETRELFRKPGAAERSAHEALLAHPIARQLRTATRAGAWMRDGRSSSGSRAGGDTQGARVLIGVRFASVVADDLPSGTRFAPAEAAAVDWAAPLASLATSGGAAAGCVPAAHVEGARSLTVSACAHELGAVVEWLARQPQVHWLEPRRRMQLHNRIASAVTQGGVRGAPGDPSAASAAAHPFFAAGVGLRGEGQLIGVGDSGLDMDSCFFFDPAVSFAAGIQDSPAGKVFASDTHRKVAYYLGRADTNMLDTVGHGTHTSGTLAGAALGAASDADSPATGMAPGARLGFMDLSSADGSGVMVPDDLDAGYFPLAFNRGVRIHSDSWGSSVAVYDEAAASADKFLFEHPEFLNQDLPTTVTSPATAKNAIAVGATMSLRESYSRRLAAPVADVRVEVMNAPDAPEGSDTLTLHWRVVGVEWGPQLSQIFDRRLQLYTASDGGAACTPGSADLARGGVLVALRSAGCNLGTKIQTAAAGGAVALLLATRQESGYSVIQQDGAPALLPVGSIPLPMAQHLRQYSDTGANTTNVVYVTFSRHQLCDCPSYEDIASYSSFGPTGDRRTKPDVVAPGDVTSAFSNGRADGVVDQCMTVRKQGTSMATPVVAGGAALARQYFTAGFYPGGARGAGAAYTPSGVLLKAVLLGGALNMIGYTELSLPLEPAPSFRQGYGRLNLTRSLPVGGIAPPGWRMQIIDLASLTEGQSHRYCVTVTGPTTVTLVWYDYPASPAAGVTLQNDLDLVVSPVAAASRGLKLRGNGWHDNLNTVERVSDIPKGPAQIEVSAPRVIAKVGAQKYALVVQGVFDGALASEDGATNPDPAARAAPRECPASTAIRLSSVPAPIVLGGGGAAAAGAAAVGAAATPQPIVLGGGAAAAAGAAAMPPPIVLDSARAAAAASTIPPTR</sequence>
<dbReference type="InterPro" id="IPR023828">
    <property type="entry name" value="Peptidase_S8_Ser-AS"/>
</dbReference>
<dbReference type="KEGG" id="mng:MNEG_4422"/>